<dbReference type="SUPFAM" id="SSF51161">
    <property type="entry name" value="Trimeric LpxA-like enzymes"/>
    <property type="match status" value="1"/>
</dbReference>
<keyword evidence="3" id="KW-0677">Repeat</keyword>
<dbReference type="Pfam" id="PF00132">
    <property type="entry name" value="Hexapep"/>
    <property type="match status" value="1"/>
</dbReference>
<dbReference type="CDD" id="cd04647">
    <property type="entry name" value="LbH_MAT_like"/>
    <property type="match status" value="1"/>
</dbReference>
<dbReference type="Proteomes" id="UP000289718">
    <property type="component" value="Unassembled WGS sequence"/>
</dbReference>
<reference evidence="5 6" key="1">
    <citation type="submission" date="2017-09" db="EMBL/GenBank/DDBJ databases">
        <title>Genomics of the genus Arcobacter.</title>
        <authorList>
            <person name="Perez-Cataluna A."/>
            <person name="Figueras M.J."/>
            <person name="Salas-Masso N."/>
        </authorList>
    </citation>
    <scope>NUCLEOTIDE SEQUENCE [LARGE SCALE GENOMIC DNA]</scope>
    <source>
        <strain evidence="5 6">F156-34</strain>
    </source>
</reference>
<evidence type="ECO:0000313" key="6">
    <source>
        <dbReference type="Proteomes" id="UP000289718"/>
    </source>
</evidence>
<dbReference type="InterPro" id="IPR011004">
    <property type="entry name" value="Trimer_LpxA-like_sf"/>
</dbReference>
<name>A0A4Q1AUR0_9BACT</name>
<dbReference type="Gene3D" id="2.160.10.10">
    <property type="entry name" value="Hexapeptide repeat proteins"/>
    <property type="match status" value="1"/>
</dbReference>
<evidence type="ECO:0000256" key="1">
    <source>
        <dbReference type="ARBA" id="ARBA00007274"/>
    </source>
</evidence>
<dbReference type="PANTHER" id="PTHR23416">
    <property type="entry name" value="SIALIC ACID SYNTHASE-RELATED"/>
    <property type="match status" value="1"/>
</dbReference>
<evidence type="ECO:0000313" key="5">
    <source>
        <dbReference type="EMBL" id="RXK12280.1"/>
    </source>
</evidence>
<dbReference type="OrthoDB" id="9815592at2"/>
<keyword evidence="2 5" id="KW-0808">Transferase</keyword>
<dbReference type="RefSeq" id="WP_129062148.1">
    <property type="nucleotide sequence ID" value="NZ_NXIE01000004.1"/>
</dbReference>
<protein>
    <submittedName>
        <fullName evidence="5">Galactoside O-acetyltransferase</fullName>
    </submittedName>
</protein>
<evidence type="ECO:0000256" key="2">
    <source>
        <dbReference type="ARBA" id="ARBA00022679"/>
    </source>
</evidence>
<keyword evidence="6" id="KW-1185">Reference proteome</keyword>
<keyword evidence="4" id="KW-0012">Acyltransferase</keyword>
<accession>A0A4Q1AUR0</accession>
<dbReference type="InterPro" id="IPR018357">
    <property type="entry name" value="Hexapep_transf_CS"/>
</dbReference>
<sequence length="158" mass="17552">MINSDFEKIIHKGSNIHYEEKFRVFTGHHNIFLGSNIYLVDTLINAGDSIGKVTIEDYVFFGHGVKILARAHNYKVYNEQRQQDITEKPIHIKKGAWIASGAIILGGVTIGTNAVVGAGSVVTKDIPNNAVVTGNPAKIVKYTHRKLNLFEKLRILLN</sequence>
<dbReference type="PANTHER" id="PTHR23416:SF23">
    <property type="entry name" value="ACETYLTRANSFERASE C18B11.09C-RELATED"/>
    <property type="match status" value="1"/>
</dbReference>
<dbReference type="InterPro" id="IPR051159">
    <property type="entry name" value="Hexapeptide_acetyltransf"/>
</dbReference>
<evidence type="ECO:0000256" key="3">
    <source>
        <dbReference type="ARBA" id="ARBA00022737"/>
    </source>
</evidence>
<comment type="caution">
    <text evidence="5">The sequence shown here is derived from an EMBL/GenBank/DDBJ whole genome shotgun (WGS) entry which is preliminary data.</text>
</comment>
<dbReference type="GO" id="GO:0008374">
    <property type="term" value="F:O-acyltransferase activity"/>
    <property type="evidence" value="ECO:0007669"/>
    <property type="project" value="TreeGrafter"/>
</dbReference>
<dbReference type="AlphaFoldDB" id="A0A4Q1AUR0"/>
<dbReference type="InterPro" id="IPR001451">
    <property type="entry name" value="Hexapep"/>
</dbReference>
<proteinExistence type="inferred from homology"/>
<gene>
    <name evidence="5" type="ORF">CP965_10975</name>
</gene>
<dbReference type="EMBL" id="NXIE01000004">
    <property type="protein sequence ID" value="RXK12280.1"/>
    <property type="molecule type" value="Genomic_DNA"/>
</dbReference>
<organism evidence="5 6">
    <name type="scientific">Halarcobacter mediterraneus</name>
    <dbReference type="NCBI Taxonomy" id="2023153"/>
    <lineage>
        <taxon>Bacteria</taxon>
        <taxon>Pseudomonadati</taxon>
        <taxon>Campylobacterota</taxon>
        <taxon>Epsilonproteobacteria</taxon>
        <taxon>Campylobacterales</taxon>
        <taxon>Arcobacteraceae</taxon>
        <taxon>Halarcobacter</taxon>
    </lineage>
</organism>
<comment type="similarity">
    <text evidence="1">Belongs to the transferase hexapeptide repeat family.</text>
</comment>
<evidence type="ECO:0000256" key="4">
    <source>
        <dbReference type="ARBA" id="ARBA00023315"/>
    </source>
</evidence>
<dbReference type="PROSITE" id="PS00101">
    <property type="entry name" value="HEXAPEP_TRANSFERASES"/>
    <property type="match status" value="1"/>
</dbReference>